<name>A0A0M9UCW2_9CHLR</name>
<organism evidence="1 2">
    <name type="scientific">Ardenticatena maritima</name>
    <dbReference type="NCBI Taxonomy" id="872965"/>
    <lineage>
        <taxon>Bacteria</taxon>
        <taxon>Bacillati</taxon>
        <taxon>Chloroflexota</taxon>
        <taxon>Ardenticatenia</taxon>
        <taxon>Ardenticatenales</taxon>
        <taxon>Ardenticatenaceae</taxon>
        <taxon>Ardenticatena</taxon>
    </lineage>
</organism>
<reference evidence="1 2" key="1">
    <citation type="journal article" date="2015" name="Genome Announc.">
        <title>Draft Genome Sequence of a Heterotrophic Facultative Anaerobic Thermophilic Bacterium, Ardenticatena maritima Strain 110ST.</title>
        <authorList>
            <person name="Kawaichi S."/>
            <person name="Yoshida T."/>
            <person name="Sako Y."/>
            <person name="Nakamura R."/>
        </authorList>
    </citation>
    <scope>NUCLEOTIDE SEQUENCE [LARGE SCALE GENOMIC DNA]</scope>
    <source>
        <strain evidence="1 2">110S</strain>
    </source>
</reference>
<evidence type="ECO:0000313" key="1">
    <source>
        <dbReference type="EMBL" id="GAP63388.1"/>
    </source>
</evidence>
<protein>
    <submittedName>
        <fullName evidence="1">Uncharacterized protein</fullName>
    </submittedName>
</protein>
<comment type="caution">
    <text evidence="1">The sequence shown here is derived from an EMBL/GenBank/DDBJ whole genome shotgun (WGS) entry which is preliminary data.</text>
</comment>
<dbReference type="Proteomes" id="UP000037784">
    <property type="component" value="Unassembled WGS sequence"/>
</dbReference>
<sequence length="252" mass="27422">MPANGQITVPIEALNPGLTGNVGALLINQVEGPLASALRVFNTNPTSGGTVKQVATVTVADKDQLREQVVQRLTQEGTAEIAKQIPEGYLLIPNTLTFDAVTESFDHLVDEQADTLTLLYRLRVEGLIVRQEDVEFLARPVLRENVPADRELLAEGFAVRIVDGERLSSDQARFTAEVEGFTAARIDGNMVRDLVRGLPIEEAEVVLKNRLPLAADPGIEISPAGWGRMPYLPLRIYVRVAALPPQQQGASQ</sequence>
<dbReference type="EMBL" id="BBZA01000138">
    <property type="protein sequence ID" value="GAP63388.1"/>
    <property type="molecule type" value="Genomic_DNA"/>
</dbReference>
<accession>A0A0M9UCW2</accession>
<reference evidence="2" key="2">
    <citation type="submission" date="2015-08" db="EMBL/GenBank/DDBJ databases">
        <title>Draft Genome Sequence of a Heterotrophic Facultative Anaerobic Bacterium Ardenticatena maritima Strain 110S.</title>
        <authorList>
            <person name="Kawaichi S."/>
            <person name="Yoshida T."/>
            <person name="Sako Y."/>
            <person name="Nakamura R."/>
        </authorList>
    </citation>
    <scope>NUCLEOTIDE SEQUENCE [LARGE SCALE GENOMIC DNA]</scope>
    <source>
        <strain evidence="2">110S</strain>
    </source>
</reference>
<proteinExistence type="predicted"/>
<gene>
    <name evidence="1" type="ORF">ARMA_1811</name>
</gene>
<dbReference type="InParanoid" id="A0A0M9UCW2"/>
<dbReference type="AlphaFoldDB" id="A0A0M9UCW2"/>
<keyword evidence="2" id="KW-1185">Reference proteome</keyword>
<evidence type="ECO:0000313" key="2">
    <source>
        <dbReference type="Proteomes" id="UP000037784"/>
    </source>
</evidence>
<dbReference type="STRING" id="872965.SE16_03775"/>